<dbReference type="GO" id="GO:0005802">
    <property type="term" value="C:trans-Golgi network"/>
    <property type="evidence" value="ECO:0007669"/>
    <property type="project" value="TreeGrafter"/>
</dbReference>
<dbReference type="AlphaFoldDB" id="A0A1J4KDB6"/>
<accession>A0A1J4KDB6</accession>
<comment type="caution">
    <text evidence="2">The sequence shown here is derived from an EMBL/GenBank/DDBJ whole genome shotgun (WGS) entry which is preliminary data.</text>
</comment>
<evidence type="ECO:0000256" key="1">
    <source>
        <dbReference type="SAM" id="Phobius"/>
    </source>
</evidence>
<sequence length="280" mass="32315">MCFPLTSIHHLSFLMFELSPKSPYYVLTAVVIFAPTIGYFDQLSKIITLKSSKVFNKQTAAIQMLSNYLRFIYWYFEPYKIYLIGQSIAVFSLQIISSIISLHFLDKEAENQQSFLLLNENTRHSYFHHFINALNVFNVKTILELIILLLILGSIILLIFAFLVFLIGVKSSTTFIILLSNVIDTTTSFPLFIKVVIYHEIEGISSVLMAQFLFGDLMKITMYSIQKLGPFLFGAILQLIIDSCLIASYVKQNYKQKGMLRRYFYVHNDEPNEFTVLLSK</sequence>
<feature type="transmembrane region" description="Helical" evidence="1">
    <location>
        <begin position="22"/>
        <end position="40"/>
    </location>
</feature>
<evidence type="ECO:0008006" key="4">
    <source>
        <dbReference type="Google" id="ProtNLM"/>
    </source>
</evidence>
<feature type="transmembrane region" description="Helical" evidence="1">
    <location>
        <begin position="82"/>
        <end position="105"/>
    </location>
</feature>
<dbReference type="EMBL" id="MLAK01000654">
    <property type="protein sequence ID" value="OHT08904.1"/>
    <property type="molecule type" value="Genomic_DNA"/>
</dbReference>
<dbReference type="GO" id="GO:0005829">
    <property type="term" value="C:cytosol"/>
    <property type="evidence" value="ECO:0007669"/>
    <property type="project" value="GOC"/>
</dbReference>
<feature type="transmembrane region" description="Helical" evidence="1">
    <location>
        <begin position="231"/>
        <end position="250"/>
    </location>
</feature>
<feature type="transmembrane region" description="Helical" evidence="1">
    <location>
        <begin position="175"/>
        <end position="197"/>
    </location>
</feature>
<evidence type="ECO:0000313" key="3">
    <source>
        <dbReference type="Proteomes" id="UP000179807"/>
    </source>
</evidence>
<dbReference type="RefSeq" id="XP_068362040.1">
    <property type="nucleotide sequence ID" value="XM_068502537.1"/>
</dbReference>
<dbReference type="Proteomes" id="UP000179807">
    <property type="component" value="Unassembled WGS sequence"/>
</dbReference>
<name>A0A1J4KDB6_9EUKA</name>
<dbReference type="PANTHER" id="PTHR14856:SF9">
    <property type="entry name" value="PQ-LOOP REPEAT-CONTAINING PROTEIN 1"/>
    <property type="match status" value="1"/>
</dbReference>
<organism evidence="2 3">
    <name type="scientific">Tritrichomonas foetus</name>
    <dbReference type="NCBI Taxonomy" id="1144522"/>
    <lineage>
        <taxon>Eukaryota</taxon>
        <taxon>Metamonada</taxon>
        <taxon>Parabasalia</taxon>
        <taxon>Tritrichomonadida</taxon>
        <taxon>Tritrichomonadidae</taxon>
        <taxon>Tritrichomonas</taxon>
    </lineage>
</organism>
<feature type="transmembrane region" description="Helical" evidence="1">
    <location>
        <begin position="145"/>
        <end position="169"/>
    </location>
</feature>
<dbReference type="OrthoDB" id="292213at2759"/>
<keyword evidence="3" id="KW-1185">Reference proteome</keyword>
<dbReference type="GO" id="GO:0042147">
    <property type="term" value="P:retrograde transport, endosome to Golgi"/>
    <property type="evidence" value="ECO:0007669"/>
    <property type="project" value="TreeGrafter"/>
</dbReference>
<dbReference type="VEuPathDB" id="TrichDB:TRFO_22394"/>
<keyword evidence="1" id="KW-1133">Transmembrane helix</keyword>
<dbReference type="PANTHER" id="PTHR14856">
    <property type="entry name" value="PQ-LOOP REPEAT-CONTAINING PROTEIN 1-LIKE PROTEIN"/>
    <property type="match status" value="1"/>
</dbReference>
<dbReference type="GeneID" id="94837241"/>
<dbReference type="GO" id="GO:0005768">
    <property type="term" value="C:endosome"/>
    <property type="evidence" value="ECO:0007669"/>
    <property type="project" value="TreeGrafter"/>
</dbReference>
<keyword evidence="1" id="KW-0812">Transmembrane</keyword>
<keyword evidence="1" id="KW-0472">Membrane</keyword>
<dbReference type="GO" id="GO:0045332">
    <property type="term" value="P:phospholipid translocation"/>
    <property type="evidence" value="ECO:0007669"/>
    <property type="project" value="TreeGrafter"/>
</dbReference>
<protein>
    <recommendedName>
        <fullName evidence="4">PQ loop repeat family protein</fullName>
    </recommendedName>
</protein>
<dbReference type="InterPro" id="IPR052241">
    <property type="entry name" value="SLC66/Scramblase_ANY1"/>
</dbReference>
<evidence type="ECO:0000313" key="2">
    <source>
        <dbReference type="EMBL" id="OHT08904.1"/>
    </source>
</evidence>
<reference evidence="2" key="1">
    <citation type="submission" date="2016-10" db="EMBL/GenBank/DDBJ databases">
        <authorList>
            <person name="Benchimol M."/>
            <person name="Almeida L.G."/>
            <person name="Vasconcelos A.T."/>
            <person name="Perreira-Neves A."/>
            <person name="Rosa I.A."/>
            <person name="Tasca T."/>
            <person name="Bogo M.R."/>
            <person name="de Souza W."/>
        </authorList>
    </citation>
    <scope>NUCLEOTIDE SEQUENCE [LARGE SCALE GENOMIC DNA]</scope>
    <source>
        <strain evidence="2">K</strain>
    </source>
</reference>
<gene>
    <name evidence="2" type="ORF">TRFO_22394</name>
</gene>
<proteinExistence type="predicted"/>